<dbReference type="RefSeq" id="XP_062729634.1">
    <property type="nucleotide sequence ID" value="XM_062880530.1"/>
</dbReference>
<evidence type="ECO:0000313" key="3">
    <source>
        <dbReference type="Proteomes" id="UP001322138"/>
    </source>
</evidence>
<feature type="region of interest" description="Disordered" evidence="1">
    <location>
        <begin position="81"/>
        <end position="104"/>
    </location>
</feature>
<keyword evidence="3" id="KW-1185">Reference proteome</keyword>
<proteinExistence type="predicted"/>
<evidence type="ECO:0000256" key="1">
    <source>
        <dbReference type="SAM" id="MobiDB-lite"/>
    </source>
</evidence>
<organism evidence="2 3">
    <name type="scientific">Podospora bellae-mahoneyi</name>
    <dbReference type="NCBI Taxonomy" id="2093777"/>
    <lineage>
        <taxon>Eukaryota</taxon>
        <taxon>Fungi</taxon>
        <taxon>Dikarya</taxon>
        <taxon>Ascomycota</taxon>
        <taxon>Pezizomycotina</taxon>
        <taxon>Sordariomycetes</taxon>
        <taxon>Sordariomycetidae</taxon>
        <taxon>Sordariales</taxon>
        <taxon>Podosporaceae</taxon>
        <taxon>Podospora</taxon>
    </lineage>
</organism>
<dbReference type="InterPro" id="IPR011990">
    <property type="entry name" value="TPR-like_helical_dom_sf"/>
</dbReference>
<protein>
    <submittedName>
        <fullName evidence="2">Uncharacterized protein</fullName>
    </submittedName>
</protein>
<dbReference type="EMBL" id="JAFFGZ010000008">
    <property type="protein sequence ID" value="KAK4640658.1"/>
    <property type="molecule type" value="Genomic_DNA"/>
</dbReference>
<sequence>MPGRFDEALSLFDSVIERTAERLTKEHRKTLAMRLGRAAALSDEGGLTNPRRAVDELREILDKQVNVLHLPETHANVIATDHNLAGSNKHDRASSESNYGYNEA</sequence>
<evidence type="ECO:0000313" key="2">
    <source>
        <dbReference type="EMBL" id="KAK4640658.1"/>
    </source>
</evidence>
<feature type="compositionally biased region" description="Polar residues" evidence="1">
    <location>
        <begin position="95"/>
        <end position="104"/>
    </location>
</feature>
<reference evidence="2 3" key="1">
    <citation type="journal article" date="2023" name="bioRxiv">
        <title>High-quality genome assemblies of four members of thePodospora anserinaspecies complex.</title>
        <authorList>
            <person name="Ament-Velasquez S.L."/>
            <person name="Vogan A.A."/>
            <person name="Wallerman O."/>
            <person name="Hartmann F."/>
            <person name="Gautier V."/>
            <person name="Silar P."/>
            <person name="Giraud T."/>
            <person name="Johannesson H."/>
        </authorList>
    </citation>
    <scope>NUCLEOTIDE SEQUENCE [LARGE SCALE GENOMIC DNA]</scope>
    <source>
        <strain evidence="2 3">CBS 112042</strain>
    </source>
</reference>
<gene>
    <name evidence="2" type="ORF">QC761_600695</name>
</gene>
<comment type="caution">
    <text evidence="2">The sequence shown here is derived from an EMBL/GenBank/DDBJ whole genome shotgun (WGS) entry which is preliminary data.</text>
</comment>
<name>A0ABR0F9H8_9PEZI</name>
<dbReference type="Proteomes" id="UP001322138">
    <property type="component" value="Unassembled WGS sequence"/>
</dbReference>
<dbReference type="GeneID" id="87900012"/>
<dbReference type="Gene3D" id="1.25.40.10">
    <property type="entry name" value="Tetratricopeptide repeat domain"/>
    <property type="match status" value="1"/>
</dbReference>
<accession>A0ABR0F9H8</accession>